<keyword evidence="8" id="KW-0282">Flagellum</keyword>
<feature type="domain" description="Flagellar hook protein FlgE/F/G-like D1" evidence="7">
    <location>
        <begin position="94"/>
        <end position="160"/>
    </location>
</feature>
<evidence type="ECO:0000259" key="5">
    <source>
        <dbReference type="Pfam" id="PF06429"/>
    </source>
</evidence>
<evidence type="ECO:0000313" key="8">
    <source>
        <dbReference type="EMBL" id="SCC14407.1"/>
    </source>
</evidence>
<accession>A0A1C4C5K1</accession>
<sequence>MIKALYTSITGMNATQNALSVTSNNIANAQTTGYKKQKAIFDDLLYNNTVGSRGDGSYAGTNPKSIGNGVKFSGTATDYSDGSISLTGDKMETAIEGTGFFMVGDRNGGNVEYTRKGTFGVSMDNFVTTTGGQYVLGYGVKPGTQDIDFSSQPNPIKIPVGTAVGGIQTDKASISGNLSRNQLTASKDFTVYDDEGNSLTLRMDIKQKTKTEMVGGKPVETPIAGEYTYTLSLRNNSKNEKEFSPIKGAGGTPLTKELKFDKVGKLEKLDVDVQRDPQTEEIINGGTVKIPFGAGELNLNLSGLTNYPTGKTIAATEVTGRPAAIANDYSISDGGFIMMRYSDGSMKVVGQLAVSTFPNAGGLMKSGNGNYIATPSAGIPGVGVAGENGAGNVRGGARESSNVDLSVEFVDLMLYQRGFQGNAKVIKVSDEVLNEVVNLIR</sequence>
<protein>
    <recommendedName>
        <fullName evidence="2">Flagellar hook protein FlgE</fullName>
    </recommendedName>
</protein>
<reference evidence="8 9" key="1">
    <citation type="submission" date="2016-08" db="EMBL/GenBank/DDBJ databases">
        <authorList>
            <person name="Seilhamer J.J."/>
        </authorList>
    </citation>
    <scope>NUCLEOTIDE SEQUENCE [LARGE SCALE GENOMIC DNA]</scope>
    <source>
        <strain evidence="8 9">IEBC_T61001</strain>
    </source>
</reference>
<dbReference type="NCBIfam" id="TIGR03506">
    <property type="entry name" value="FlgEFG_subfam"/>
    <property type="match status" value="1"/>
</dbReference>
<feature type="domain" description="Flagellar basal body rod protein N-terminal" evidence="4">
    <location>
        <begin position="5"/>
        <end position="35"/>
    </location>
</feature>
<dbReference type="InterPro" id="IPR053967">
    <property type="entry name" value="LlgE_F_G-like_D1"/>
</dbReference>
<name>A0A1C4C5K1_BACTU</name>
<dbReference type="EMBL" id="FMBI01000026">
    <property type="protein sequence ID" value="SCC14407.1"/>
    <property type="molecule type" value="Genomic_DNA"/>
</dbReference>
<dbReference type="SUPFAM" id="SSF117143">
    <property type="entry name" value="Flagellar hook protein flgE"/>
    <property type="match status" value="1"/>
</dbReference>
<keyword evidence="3" id="KW-0975">Bacterial flagellum</keyword>
<comment type="similarity">
    <text evidence="1 3">Belongs to the flagella basal body rod proteins family.</text>
</comment>
<dbReference type="Pfam" id="PF00460">
    <property type="entry name" value="Flg_bb_rod"/>
    <property type="match status" value="1"/>
</dbReference>
<dbReference type="PANTHER" id="PTHR30435">
    <property type="entry name" value="FLAGELLAR PROTEIN"/>
    <property type="match status" value="1"/>
</dbReference>
<keyword evidence="8" id="KW-0966">Cell projection</keyword>
<dbReference type="InterPro" id="IPR020013">
    <property type="entry name" value="Flagellar_FlgE/F/G"/>
</dbReference>
<evidence type="ECO:0000256" key="1">
    <source>
        <dbReference type="ARBA" id="ARBA00009677"/>
    </source>
</evidence>
<proteinExistence type="inferred from homology"/>
<keyword evidence="8" id="KW-0969">Cilium</keyword>
<evidence type="ECO:0000259" key="4">
    <source>
        <dbReference type="Pfam" id="PF00460"/>
    </source>
</evidence>
<dbReference type="AlphaFoldDB" id="A0A1C4C5K1"/>
<dbReference type="GO" id="GO:0009425">
    <property type="term" value="C:bacterial-type flagellum basal body"/>
    <property type="evidence" value="ECO:0007669"/>
    <property type="project" value="UniProtKB-SubCell"/>
</dbReference>
<evidence type="ECO:0000259" key="7">
    <source>
        <dbReference type="Pfam" id="PF22692"/>
    </source>
</evidence>
<dbReference type="RefSeq" id="WP_087985620.1">
    <property type="nucleotide sequence ID" value="NZ_FMBI01000026.1"/>
</dbReference>
<feature type="domain" description="Flagellar basal-body/hook protein C-terminal" evidence="5">
    <location>
        <begin position="396"/>
        <end position="439"/>
    </location>
</feature>
<evidence type="ECO:0000259" key="6">
    <source>
        <dbReference type="Pfam" id="PF07559"/>
    </source>
</evidence>
<evidence type="ECO:0000256" key="2">
    <source>
        <dbReference type="ARBA" id="ARBA00019015"/>
    </source>
</evidence>
<dbReference type="Proteomes" id="UP000195991">
    <property type="component" value="Unassembled WGS sequence"/>
</dbReference>
<dbReference type="NCBIfam" id="NF004241">
    <property type="entry name" value="PRK05682.1-5"/>
    <property type="match status" value="1"/>
</dbReference>
<dbReference type="PANTHER" id="PTHR30435:SF19">
    <property type="entry name" value="FLAGELLAR BASAL-BODY ROD PROTEIN FLGG"/>
    <property type="match status" value="1"/>
</dbReference>
<evidence type="ECO:0000313" key="9">
    <source>
        <dbReference type="Proteomes" id="UP000195991"/>
    </source>
</evidence>
<feature type="domain" description="Flagellar hook protein FlgE D2" evidence="6">
    <location>
        <begin position="180"/>
        <end position="317"/>
    </location>
</feature>
<dbReference type="InterPro" id="IPR011491">
    <property type="entry name" value="FlgE_D2"/>
</dbReference>
<gene>
    <name evidence="8" type="ORF">BTT61001_01634</name>
</gene>
<dbReference type="Pfam" id="PF07559">
    <property type="entry name" value="FlgE_D2"/>
    <property type="match status" value="1"/>
</dbReference>
<dbReference type="GO" id="GO:0071978">
    <property type="term" value="P:bacterial-type flagellum-dependent swarming motility"/>
    <property type="evidence" value="ECO:0007669"/>
    <property type="project" value="TreeGrafter"/>
</dbReference>
<dbReference type="Pfam" id="PF22692">
    <property type="entry name" value="LlgE_F_G_D1"/>
    <property type="match status" value="1"/>
</dbReference>
<comment type="subcellular location">
    <subcellularLocation>
        <location evidence="3">Bacterial flagellum basal body</location>
    </subcellularLocation>
</comment>
<organism evidence="8 9">
    <name type="scientific">Bacillus thuringiensis</name>
    <dbReference type="NCBI Taxonomy" id="1428"/>
    <lineage>
        <taxon>Bacteria</taxon>
        <taxon>Bacillati</taxon>
        <taxon>Bacillota</taxon>
        <taxon>Bacilli</taxon>
        <taxon>Bacillales</taxon>
        <taxon>Bacillaceae</taxon>
        <taxon>Bacillus</taxon>
        <taxon>Bacillus cereus group</taxon>
    </lineage>
</organism>
<evidence type="ECO:0000256" key="3">
    <source>
        <dbReference type="RuleBase" id="RU362116"/>
    </source>
</evidence>
<dbReference type="InterPro" id="IPR037925">
    <property type="entry name" value="FlgE/F/G-like"/>
</dbReference>
<dbReference type="InterPro" id="IPR010930">
    <property type="entry name" value="Flg_bb/hook_C_dom"/>
</dbReference>
<dbReference type="Pfam" id="PF06429">
    <property type="entry name" value="Flg_bbr_C"/>
    <property type="match status" value="1"/>
</dbReference>
<dbReference type="InterPro" id="IPR001444">
    <property type="entry name" value="Flag_bb_rod_N"/>
</dbReference>